<organism evidence="2 3">
    <name type="scientific">Anas platyrhynchos</name>
    <name type="common">Mallard</name>
    <name type="synonym">Anas boschas</name>
    <dbReference type="NCBI Taxonomy" id="8839"/>
    <lineage>
        <taxon>Eukaryota</taxon>
        <taxon>Metazoa</taxon>
        <taxon>Chordata</taxon>
        <taxon>Craniata</taxon>
        <taxon>Vertebrata</taxon>
        <taxon>Euteleostomi</taxon>
        <taxon>Archelosauria</taxon>
        <taxon>Archosauria</taxon>
        <taxon>Dinosauria</taxon>
        <taxon>Saurischia</taxon>
        <taxon>Theropoda</taxon>
        <taxon>Coelurosauria</taxon>
        <taxon>Aves</taxon>
        <taxon>Neognathae</taxon>
        <taxon>Galloanserae</taxon>
        <taxon>Anseriformes</taxon>
        <taxon>Anatidae</taxon>
        <taxon>Anatinae</taxon>
        <taxon>Anas</taxon>
    </lineage>
</organism>
<evidence type="ECO:0000256" key="1">
    <source>
        <dbReference type="SAM" id="MobiDB-lite"/>
    </source>
</evidence>
<feature type="compositionally biased region" description="Basic residues" evidence="1">
    <location>
        <begin position="492"/>
        <end position="512"/>
    </location>
</feature>
<proteinExistence type="predicted"/>
<evidence type="ECO:0000313" key="2">
    <source>
        <dbReference type="EMBL" id="EOA94226.1"/>
    </source>
</evidence>
<protein>
    <submittedName>
        <fullName evidence="2">Uncharacterized protein</fullName>
    </submittedName>
</protein>
<feature type="region of interest" description="Disordered" evidence="1">
    <location>
        <begin position="456"/>
        <end position="551"/>
    </location>
</feature>
<feature type="compositionally biased region" description="Basic and acidic residues" evidence="1">
    <location>
        <begin position="475"/>
        <end position="491"/>
    </location>
</feature>
<gene>
    <name evidence="2" type="ORF">Anapl_16789</name>
</gene>
<sequence>MGAGRGSKGTLPGEVSGSAARRSRRHRRNPQVLPPFRTAAGSQQRMSRGISRLSLTRSPSKHVKFINHWMCNEKPGQNFTNHAADGAASTPPAPRPRCRRPAGLFPKASFAFRSFESPSDPPGKDSKDTTGEMFPKAAPQKSFREPISFPEGNKTSQREGACCKPSFLAGPKLQKATRRWRAARSAEAGTGLMLSGILQLKGYRGKKEKSTVKEHDLLEKTPPKLKSGTHEKELRASNSEPFKPIKVLFWVENDGVEHNQLQAFGELAQPGTSEAPNPTTLFSFKTVITFKHQAAALPSDPPVVIRPYHLLQITFWREARGFLAAFGTGTALQPERHRIGARIKQAQVPGRQAPWGKCFVNSFPGPKPSPITRSPMGYVPAVSWQRAGKQQTHLRATIYLRKNGNGVAVTLTSLRPSKLHETPFLCRWGIPGVHRLCCRDASSELCGVALLAPRDEEKPTSEANTGIFQASGETQSKKQRDKAKLKTNQKERKNKKQNHLKRTKKTKNKTTKAKGSEKPKSQPTSSSPRRRHAARPRAPTKDATTKPQPTDTGVNIFVKACPPHWRNHNVLGCQEFLEFTASAAVTPARNYAVSRCSPLATRRSLRPRRTLASFRPQGCSFPHNLPYCQPDKTRPEKCSFSMLCPANPQAGNQQHLWQVCGLRLLIFSTASPEAEPKYSDSAPNR</sequence>
<feature type="region of interest" description="Disordered" evidence="1">
    <location>
        <begin position="1"/>
        <end position="56"/>
    </location>
</feature>
<evidence type="ECO:0000313" key="3">
    <source>
        <dbReference type="Proteomes" id="UP000296049"/>
    </source>
</evidence>
<feature type="region of interest" description="Disordered" evidence="1">
    <location>
        <begin position="77"/>
        <end position="163"/>
    </location>
</feature>
<keyword evidence="3" id="KW-1185">Reference proteome</keyword>
<dbReference type="Proteomes" id="UP000296049">
    <property type="component" value="Unassembled WGS sequence"/>
</dbReference>
<dbReference type="EMBL" id="KB744918">
    <property type="protein sequence ID" value="EOA94226.1"/>
    <property type="molecule type" value="Genomic_DNA"/>
</dbReference>
<feature type="compositionally biased region" description="Polar residues" evidence="1">
    <location>
        <begin position="461"/>
        <end position="474"/>
    </location>
</feature>
<name>R0JB73_ANAPL</name>
<dbReference type="AlphaFoldDB" id="R0JB73"/>
<reference evidence="2" key="1">
    <citation type="submission" date="2010-04" db="EMBL/GenBank/DDBJ databases">
        <title>The genome sequence and transcriptome of duck provide insight into the interaction host.</title>
        <authorList>
            <person name="Li N."/>
        </authorList>
    </citation>
    <scope>NUCLEOTIDE SEQUENCE</scope>
</reference>
<accession>R0JB73</accession>